<proteinExistence type="predicted"/>
<name>W9WBG4_9EURO</name>
<protein>
    <recommendedName>
        <fullName evidence="4">Secreted protein</fullName>
    </recommendedName>
</protein>
<dbReference type="OrthoDB" id="4129610at2759"/>
<dbReference type="HOGENOM" id="CLU_1204637_0_0_1"/>
<evidence type="ECO:0008006" key="4">
    <source>
        <dbReference type="Google" id="ProtNLM"/>
    </source>
</evidence>
<accession>W9WBG4</accession>
<dbReference type="Proteomes" id="UP000019473">
    <property type="component" value="Unassembled WGS sequence"/>
</dbReference>
<organism evidence="2 3">
    <name type="scientific">Cladophialophora yegresii CBS 114405</name>
    <dbReference type="NCBI Taxonomy" id="1182544"/>
    <lineage>
        <taxon>Eukaryota</taxon>
        <taxon>Fungi</taxon>
        <taxon>Dikarya</taxon>
        <taxon>Ascomycota</taxon>
        <taxon>Pezizomycotina</taxon>
        <taxon>Eurotiomycetes</taxon>
        <taxon>Chaetothyriomycetidae</taxon>
        <taxon>Chaetothyriales</taxon>
        <taxon>Herpotrichiellaceae</taxon>
        <taxon>Cladophialophora</taxon>
    </lineage>
</organism>
<dbReference type="RefSeq" id="XP_007753870.1">
    <property type="nucleotide sequence ID" value="XM_007755680.1"/>
</dbReference>
<dbReference type="VEuPathDB" id="FungiDB:A1O7_01644"/>
<gene>
    <name evidence="2" type="ORF">A1O7_01644</name>
</gene>
<evidence type="ECO:0000256" key="1">
    <source>
        <dbReference type="SAM" id="SignalP"/>
    </source>
</evidence>
<feature type="signal peptide" evidence="1">
    <location>
        <begin position="1"/>
        <end position="21"/>
    </location>
</feature>
<dbReference type="EMBL" id="AMGW01000001">
    <property type="protein sequence ID" value="EXJ65303.1"/>
    <property type="molecule type" value="Genomic_DNA"/>
</dbReference>
<feature type="chain" id="PRO_5004931156" description="Secreted protein" evidence="1">
    <location>
        <begin position="22"/>
        <end position="261"/>
    </location>
</feature>
<evidence type="ECO:0000313" key="2">
    <source>
        <dbReference type="EMBL" id="EXJ65303.1"/>
    </source>
</evidence>
<reference evidence="2 3" key="1">
    <citation type="submission" date="2013-03" db="EMBL/GenBank/DDBJ databases">
        <title>The Genome Sequence of Cladophialophora yegresii CBS 114405.</title>
        <authorList>
            <consortium name="The Broad Institute Genomics Platform"/>
            <person name="Cuomo C."/>
            <person name="de Hoog S."/>
            <person name="Gorbushina A."/>
            <person name="Walker B."/>
            <person name="Young S.K."/>
            <person name="Zeng Q."/>
            <person name="Gargeya S."/>
            <person name="Fitzgerald M."/>
            <person name="Haas B."/>
            <person name="Abouelleil A."/>
            <person name="Allen A.W."/>
            <person name="Alvarado L."/>
            <person name="Arachchi H.M."/>
            <person name="Berlin A.M."/>
            <person name="Chapman S.B."/>
            <person name="Gainer-Dewar J."/>
            <person name="Goldberg J."/>
            <person name="Griggs A."/>
            <person name="Gujja S."/>
            <person name="Hansen M."/>
            <person name="Howarth C."/>
            <person name="Imamovic A."/>
            <person name="Ireland A."/>
            <person name="Larimer J."/>
            <person name="McCowan C."/>
            <person name="Murphy C."/>
            <person name="Pearson M."/>
            <person name="Poon T.W."/>
            <person name="Priest M."/>
            <person name="Roberts A."/>
            <person name="Saif S."/>
            <person name="Shea T."/>
            <person name="Sisk P."/>
            <person name="Sykes S."/>
            <person name="Wortman J."/>
            <person name="Nusbaum C."/>
            <person name="Birren B."/>
        </authorList>
    </citation>
    <scope>NUCLEOTIDE SEQUENCE [LARGE SCALE GENOMIC DNA]</scope>
    <source>
        <strain evidence="2 3">CBS 114405</strain>
    </source>
</reference>
<sequence length="261" mass="29919">MFMKLVLVLCAAVLPLQQSAALPFNGTHPTFPNSTHPTFPNSSHPPILNGTWPGVFNGTRPVVLNERDDYNLQHIMIGCNDDHCAIKDVIVDANGPKYSHTCPRMALAAKANYLEFCEEKRDGMCLTPINTPKWPEITWCCGDWVYVEDPYYQDYPTMRDPETGEEVPLATGEELYVWPSPNDYLKVDQVWEDHPDWLFRQVIKPNAWEFKVELPVCGLWMPQTEPQFQYFMQNLRSTYHIDEVKETEDSNVDAVGPPNDP</sequence>
<comment type="caution">
    <text evidence="2">The sequence shown here is derived from an EMBL/GenBank/DDBJ whole genome shotgun (WGS) entry which is preliminary data.</text>
</comment>
<dbReference type="AlphaFoldDB" id="W9WBG4"/>
<keyword evidence="3" id="KW-1185">Reference proteome</keyword>
<dbReference type="GeneID" id="19176255"/>
<keyword evidence="1" id="KW-0732">Signal</keyword>
<evidence type="ECO:0000313" key="3">
    <source>
        <dbReference type="Proteomes" id="UP000019473"/>
    </source>
</evidence>